<feature type="region of interest" description="Disordered" evidence="1">
    <location>
        <begin position="68"/>
        <end position="106"/>
    </location>
</feature>
<dbReference type="AlphaFoldDB" id="A0AAD6SBK1"/>
<feature type="compositionally biased region" description="Basic and acidic residues" evidence="1">
    <location>
        <begin position="119"/>
        <end position="129"/>
    </location>
</feature>
<feature type="compositionally biased region" description="Polar residues" evidence="1">
    <location>
        <begin position="145"/>
        <end position="154"/>
    </location>
</feature>
<protein>
    <submittedName>
        <fullName evidence="2">Uncharacterized protein</fullName>
    </submittedName>
</protein>
<evidence type="ECO:0000313" key="2">
    <source>
        <dbReference type="EMBL" id="KAJ7023958.1"/>
    </source>
</evidence>
<comment type="caution">
    <text evidence="2">The sequence shown here is derived from an EMBL/GenBank/DDBJ whole genome shotgun (WGS) entry which is preliminary data.</text>
</comment>
<keyword evidence="3" id="KW-1185">Reference proteome</keyword>
<sequence length="205" mass="22765">MGEPSTSTAPTRAIPNFHHTNVALDAAQGPRQVAKVGPPSAESLAAHGVKVRDFAYESTLAPIKHYVRRPTQTRPSSTIYSSKSQAQLHKPRALKRTRRDGTEETDLGYGFIMGVARVAPEEEREDRPRKLQRTTKEPLLPELRSQPQSRSQPTPRRESTVLNIDEEAALRATLCDVLGGSQPESQCTEFIRTPFVTPNGSLRWT</sequence>
<proteinExistence type="predicted"/>
<dbReference type="Proteomes" id="UP001218188">
    <property type="component" value="Unassembled WGS sequence"/>
</dbReference>
<feature type="compositionally biased region" description="Polar residues" evidence="1">
    <location>
        <begin position="70"/>
        <end position="87"/>
    </location>
</feature>
<accession>A0AAD6SBK1</accession>
<evidence type="ECO:0000256" key="1">
    <source>
        <dbReference type="SAM" id="MobiDB-lite"/>
    </source>
</evidence>
<organism evidence="2 3">
    <name type="scientific">Mycena alexandri</name>
    <dbReference type="NCBI Taxonomy" id="1745969"/>
    <lineage>
        <taxon>Eukaryota</taxon>
        <taxon>Fungi</taxon>
        <taxon>Dikarya</taxon>
        <taxon>Basidiomycota</taxon>
        <taxon>Agaricomycotina</taxon>
        <taxon>Agaricomycetes</taxon>
        <taxon>Agaricomycetidae</taxon>
        <taxon>Agaricales</taxon>
        <taxon>Marasmiineae</taxon>
        <taxon>Mycenaceae</taxon>
        <taxon>Mycena</taxon>
    </lineage>
</organism>
<feature type="region of interest" description="Disordered" evidence="1">
    <location>
        <begin position="118"/>
        <end position="160"/>
    </location>
</feature>
<name>A0AAD6SBK1_9AGAR</name>
<reference evidence="2" key="1">
    <citation type="submission" date="2023-03" db="EMBL/GenBank/DDBJ databases">
        <title>Massive genome expansion in bonnet fungi (Mycena s.s.) driven by repeated elements and novel gene families across ecological guilds.</title>
        <authorList>
            <consortium name="Lawrence Berkeley National Laboratory"/>
            <person name="Harder C.B."/>
            <person name="Miyauchi S."/>
            <person name="Viragh M."/>
            <person name="Kuo A."/>
            <person name="Thoen E."/>
            <person name="Andreopoulos B."/>
            <person name="Lu D."/>
            <person name="Skrede I."/>
            <person name="Drula E."/>
            <person name="Henrissat B."/>
            <person name="Morin E."/>
            <person name="Kohler A."/>
            <person name="Barry K."/>
            <person name="LaButti K."/>
            <person name="Morin E."/>
            <person name="Salamov A."/>
            <person name="Lipzen A."/>
            <person name="Mereny Z."/>
            <person name="Hegedus B."/>
            <person name="Baldrian P."/>
            <person name="Stursova M."/>
            <person name="Weitz H."/>
            <person name="Taylor A."/>
            <person name="Grigoriev I.V."/>
            <person name="Nagy L.G."/>
            <person name="Martin F."/>
            <person name="Kauserud H."/>
        </authorList>
    </citation>
    <scope>NUCLEOTIDE SEQUENCE</scope>
    <source>
        <strain evidence="2">CBHHK200</strain>
    </source>
</reference>
<feature type="compositionally biased region" description="Basic residues" evidence="1">
    <location>
        <begin position="89"/>
        <end position="98"/>
    </location>
</feature>
<evidence type="ECO:0000313" key="3">
    <source>
        <dbReference type="Proteomes" id="UP001218188"/>
    </source>
</evidence>
<dbReference type="EMBL" id="JARJCM010000178">
    <property type="protein sequence ID" value="KAJ7023958.1"/>
    <property type="molecule type" value="Genomic_DNA"/>
</dbReference>
<gene>
    <name evidence="2" type="ORF">C8F04DRAFT_1239887</name>
</gene>